<comment type="caution">
    <text evidence="1">The sequence shown here is derived from an EMBL/GenBank/DDBJ whole genome shotgun (WGS) entry which is preliminary data.</text>
</comment>
<dbReference type="GeneID" id="55971186"/>
<dbReference type="OrthoDB" id="3993201at2759"/>
<evidence type="ECO:0000313" key="1">
    <source>
        <dbReference type="EMBL" id="KAF4124292.1"/>
    </source>
</evidence>
<keyword evidence="2" id="KW-1185">Reference proteome</keyword>
<sequence length="221" mass="23198">MSRVTAAPAKQLSRSLNATSRSGVLLDHNAGAVLMPKYAELLRGNEHHDSRHLTTTHRPTPQPSISNRIRPLMQTFHSTTAASSAPSPNLDAVVLRTPPSRPSPDDVPAMIPILPDNYSSSRAVNPSPELSTRSANLGTTIVAADPAKVMPSTPLSDVHPAGLDHVELKFARAGGDGARAGTAATASPSAPEAESTMLRDLWKGIVDDIFGETPAKAKGAK</sequence>
<gene>
    <name evidence="1" type="ORF">GMORB2_4958</name>
</gene>
<dbReference type="EMBL" id="JAANYQ010000004">
    <property type="protein sequence ID" value="KAF4124292.1"/>
    <property type="molecule type" value="Genomic_DNA"/>
</dbReference>
<name>A0A9P5D2W2_9HYPO</name>
<dbReference type="AlphaFoldDB" id="A0A9P5D2W2"/>
<organism evidence="1 2">
    <name type="scientific">Geosmithia morbida</name>
    <dbReference type="NCBI Taxonomy" id="1094350"/>
    <lineage>
        <taxon>Eukaryota</taxon>
        <taxon>Fungi</taxon>
        <taxon>Dikarya</taxon>
        <taxon>Ascomycota</taxon>
        <taxon>Pezizomycotina</taxon>
        <taxon>Sordariomycetes</taxon>
        <taxon>Hypocreomycetidae</taxon>
        <taxon>Hypocreales</taxon>
        <taxon>Bionectriaceae</taxon>
        <taxon>Geosmithia</taxon>
    </lineage>
</organism>
<reference evidence="1" key="1">
    <citation type="submission" date="2020-03" db="EMBL/GenBank/DDBJ databases">
        <title>Site-based positive gene gene selection in Geosmithia morbida across the United States reveals a broad range of putative effectors and factors for local host and environmental adapation.</title>
        <authorList>
            <person name="Onufrak A."/>
            <person name="Murdoch R.W."/>
            <person name="Gazis R."/>
            <person name="Huff M."/>
            <person name="Staton M."/>
            <person name="Klingeman W."/>
            <person name="Hadziabdic D."/>
        </authorList>
    </citation>
    <scope>NUCLEOTIDE SEQUENCE</scope>
    <source>
        <strain evidence="1">1262</strain>
    </source>
</reference>
<accession>A0A9P5D2W2</accession>
<dbReference type="RefSeq" id="XP_035322944.1">
    <property type="nucleotide sequence ID" value="XM_035466932.1"/>
</dbReference>
<proteinExistence type="predicted"/>
<protein>
    <submittedName>
        <fullName evidence="1">Uncharacterized protein</fullName>
    </submittedName>
</protein>
<dbReference type="Proteomes" id="UP000749293">
    <property type="component" value="Unassembled WGS sequence"/>
</dbReference>
<evidence type="ECO:0000313" key="2">
    <source>
        <dbReference type="Proteomes" id="UP000749293"/>
    </source>
</evidence>